<organism evidence="1">
    <name type="scientific">Tanacetum cinerariifolium</name>
    <name type="common">Dalmatian daisy</name>
    <name type="synonym">Chrysanthemum cinerariifolium</name>
    <dbReference type="NCBI Taxonomy" id="118510"/>
    <lineage>
        <taxon>Eukaryota</taxon>
        <taxon>Viridiplantae</taxon>
        <taxon>Streptophyta</taxon>
        <taxon>Embryophyta</taxon>
        <taxon>Tracheophyta</taxon>
        <taxon>Spermatophyta</taxon>
        <taxon>Magnoliopsida</taxon>
        <taxon>eudicotyledons</taxon>
        <taxon>Gunneridae</taxon>
        <taxon>Pentapetalae</taxon>
        <taxon>asterids</taxon>
        <taxon>campanulids</taxon>
        <taxon>Asterales</taxon>
        <taxon>Asteraceae</taxon>
        <taxon>Asteroideae</taxon>
        <taxon>Anthemideae</taxon>
        <taxon>Anthemidinae</taxon>
        <taxon>Tanacetum</taxon>
    </lineage>
</organism>
<proteinExistence type="predicted"/>
<sequence length="70" mass="7858">MPVNSIASRDGRLPCHEVVNDDLCESRVVHLIASLLTLVFHLIHKVLPDQHFPEGFQVKNALLCVNLETD</sequence>
<protein>
    <submittedName>
        <fullName evidence="1">Uncharacterized protein</fullName>
    </submittedName>
</protein>
<comment type="caution">
    <text evidence="1">The sequence shown here is derived from an EMBL/GenBank/DDBJ whole genome shotgun (WGS) entry which is preliminary data.</text>
</comment>
<evidence type="ECO:0000313" key="1">
    <source>
        <dbReference type="EMBL" id="GFD47628.1"/>
    </source>
</evidence>
<dbReference type="EMBL" id="BKCJ011703582">
    <property type="protein sequence ID" value="GFD47628.1"/>
    <property type="molecule type" value="Genomic_DNA"/>
</dbReference>
<dbReference type="AlphaFoldDB" id="A0A699WPF4"/>
<gene>
    <name evidence="1" type="ORF">Tci_919597</name>
</gene>
<name>A0A699WPF4_TANCI</name>
<accession>A0A699WPF4</accession>
<reference evidence="1" key="1">
    <citation type="journal article" date="2019" name="Sci. Rep.">
        <title>Draft genome of Tanacetum cinerariifolium, the natural source of mosquito coil.</title>
        <authorList>
            <person name="Yamashiro T."/>
            <person name="Shiraishi A."/>
            <person name="Satake H."/>
            <person name="Nakayama K."/>
        </authorList>
    </citation>
    <scope>NUCLEOTIDE SEQUENCE</scope>
</reference>